<dbReference type="GO" id="GO:0016757">
    <property type="term" value="F:glycosyltransferase activity"/>
    <property type="evidence" value="ECO:0007669"/>
    <property type="project" value="UniProtKB-KW"/>
</dbReference>
<dbReference type="OrthoDB" id="9810066at2"/>
<keyword evidence="2" id="KW-0808">Transferase</keyword>
<dbReference type="EMBL" id="NTFS01000156">
    <property type="protein sequence ID" value="PAX53269.1"/>
    <property type="molecule type" value="Genomic_DNA"/>
</dbReference>
<dbReference type="CDD" id="cd06223">
    <property type="entry name" value="PRTases_typeI"/>
    <property type="match status" value="1"/>
</dbReference>
<protein>
    <submittedName>
        <fullName evidence="2">Phosphoribosyltransferase</fullName>
    </submittedName>
</protein>
<dbReference type="Gene3D" id="3.30.1310.20">
    <property type="entry name" value="PRTase-like"/>
    <property type="match status" value="1"/>
</dbReference>
<evidence type="ECO:0000313" key="2">
    <source>
        <dbReference type="EMBL" id="PAX53269.1"/>
    </source>
</evidence>
<sequence>MTDAPLFIDRTQAGKKLAQVIQSYLQGQFTEFGVNPVPIVYALPRGGLPVAAPIADLLGCPLTVVVAKKISHPKNSELAIGAVTASGKVLWADQKMFRFLPNLIQRHEAMEIAIAKAKSLESQFLPFCPAVNPKGATLILVDDGIATGMTIAVAAMALKNLAPAQIIICSPVAPPNLIPWLENCGDTSLENCDMPLALGSTYREASDTSENSHTLHPYQPNSIIVLATPEAFISVSNFYVEFPQVETSEALAYLQQRS</sequence>
<dbReference type="InterPro" id="IPR000836">
    <property type="entry name" value="PRTase_dom"/>
</dbReference>
<dbReference type="Proteomes" id="UP000218238">
    <property type="component" value="Unassembled WGS sequence"/>
</dbReference>
<dbReference type="AlphaFoldDB" id="A0A2A2TIN6"/>
<keyword evidence="3" id="KW-1185">Reference proteome</keyword>
<dbReference type="RefSeq" id="WP_095722446.1">
    <property type="nucleotide sequence ID" value="NZ_NTFS01000156.1"/>
</dbReference>
<organism evidence="2 3">
    <name type="scientific">Brunnivagina elsteri CCALA 953</name>
    <dbReference type="NCBI Taxonomy" id="987040"/>
    <lineage>
        <taxon>Bacteria</taxon>
        <taxon>Bacillati</taxon>
        <taxon>Cyanobacteriota</taxon>
        <taxon>Cyanophyceae</taxon>
        <taxon>Nostocales</taxon>
        <taxon>Calotrichaceae</taxon>
        <taxon>Brunnivagina</taxon>
    </lineage>
</organism>
<comment type="caution">
    <text evidence="2">The sequence shown here is derived from an EMBL/GenBank/DDBJ whole genome shotgun (WGS) entry which is preliminary data.</text>
</comment>
<name>A0A2A2TIN6_9CYAN</name>
<dbReference type="InterPro" id="IPR029057">
    <property type="entry name" value="PRTase-like"/>
</dbReference>
<accession>A0A2A2TIN6</accession>
<dbReference type="Pfam" id="PF00156">
    <property type="entry name" value="Pribosyltran"/>
    <property type="match status" value="1"/>
</dbReference>
<evidence type="ECO:0000259" key="1">
    <source>
        <dbReference type="Pfam" id="PF00156"/>
    </source>
</evidence>
<feature type="domain" description="Phosphoribosyltransferase" evidence="1">
    <location>
        <begin position="13"/>
        <end position="175"/>
    </location>
</feature>
<evidence type="ECO:0000313" key="3">
    <source>
        <dbReference type="Proteomes" id="UP000218238"/>
    </source>
</evidence>
<dbReference type="SUPFAM" id="SSF53271">
    <property type="entry name" value="PRTase-like"/>
    <property type="match status" value="1"/>
</dbReference>
<reference evidence="2 3" key="1">
    <citation type="submission" date="2017-08" db="EMBL/GenBank/DDBJ databases">
        <title>Draft genome sequence of filamentous cyanobacterium Calothrix elsteri CCALA 953.</title>
        <authorList>
            <person name="Gagunashvili A.N."/>
            <person name="Elster J."/>
            <person name="Andresson O.S."/>
        </authorList>
    </citation>
    <scope>NUCLEOTIDE SEQUENCE [LARGE SCALE GENOMIC DNA]</scope>
    <source>
        <strain evidence="2 3">CCALA 953</strain>
    </source>
</reference>
<dbReference type="Gene3D" id="3.40.50.2020">
    <property type="match status" value="1"/>
</dbReference>
<proteinExistence type="predicted"/>
<keyword evidence="2" id="KW-0328">Glycosyltransferase</keyword>
<gene>
    <name evidence="2" type="ORF">CK510_14890</name>
</gene>